<keyword evidence="3" id="KW-1185">Reference proteome</keyword>
<accession>A0ABV8A9W6</accession>
<comment type="caution">
    <text evidence="2">The sequence shown here is derived from an EMBL/GenBank/DDBJ whole genome shotgun (WGS) entry which is preliminary data.</text>
</comment>
<reference evidence="3" key="1">
    <citation type="journal article" date="2019" name="Int. J. Syst. Evol. Microbiol.">
        <title>The Global Catalogue of Microorganisms (GCM) 10K type strain sequencing project: providing services to taxonomists for standard genome sequencing and annotation.</title>
        <authorList>
            <consortium name="The Broad Institute Genomics Platform"/>
            <consortium name="The Broad Institute Genome Sequencing Center for Infectious Disease"/>
            <person name="Wu L."/>
            <person name="Ma J."/>
        </authorList>
    </citation>
    <scope>NUCLEOTIDE SEQUENCE [LARGE SCALE GENOMIC DNA]</scope>
    <source>
        <strain evidence="3">CCTCC AB 2013263</strain>
    </source>
</reference>
<evidence type="ECO:0000313" key="3">
    <source>
        <dbReference type="Proteomes" id="UP001595748"/>
    </source>
</evidence>
<feature type="region of interest" description="Disordered" evidence="1">
    <location>
        <begin position="1"/>
        <end position="91"/>
    </location>
</feature>
<dbReference type="EMBL" id="JBHRZF010000137">
    <property type="protein sequence ID" value="MFC3861356.1"/>
    <property type="molecule type" value="Genomic_DNA"/>
</dbReference>
<dbReference type="Proteomes" id="UP001595748">
    <property type="component" value="Unassembled WGS sequence"/>
</dbReference>
<dbReference type="RefSeq" id="WP_380078167.1">
    <property type="nucleotide sequence ID" value="NZ_JBHRZF010000137.1"/>
</dbReference>
<feature type="compositionally biased region" description="Polar residues" evidence="1">
    <location>
        <begin position="67"/>
        <end position="77"/>
    </location>
</feature>
<evidence type="ECO:0000313" key="2">
    <source>
        <dbReference type="EMBL" id="MFC3861356.1"/>
    </source>
</evidence>
<protein>
    <submittedName>
        <fullName evidence="2">Uncharacterized protein</fullName>
    </submittedName>
</protein>
<name>A0ABV8A9W6_9DEIO</name>
<organism evidence="2 3">
    <name type="scientific">Deinococcus antarcticus</name>
    <dbReference type="NCBI Taxonomy" id="1298767"/>
    <lineage>
        <taxon>Bacteria</taxon>
        <taxon>Thermotogati</taxon>
        <taxon>Deinococcota</taxon>
        <taxon>Deinococci</taxon>
        <taxon>Deinococcales</taxon>
        <taxon>Deinococcaceae</taxon>
        <taxon>Deinococcus</taxon>
    </lineage>
</organism>
<gene>
    <name evidence="2" type="ORF">ACFOPQ_11350</name>
</gene>
<evidence type="ECO:0000256" key="1">
    <source>
        <dbReference type="SAM" id="MobiDB-lite"/>
    </source>
</evidence>
<proteinExistence type="predicted"/>
<sequence>MTDEKKALSVNPTLAPRTEVTPEDSVAEQGPPPADYAARPESGAPPPSGESLTSTQVADLLGRENTDATTGNDTNRALQEAEGIDPDAGQN</sequence>